<keyword evidence="1 4" id="KW-0808">Transferase</keyword>
<comment type="caution">
    <text evidence="4">The sequence shown here is derived from an EMBL/GenBank/DDBJ whole genome shotgun (WGS) entry which is preliminary data.</text>
</comment>
<dbReference type="SUPFAM" id="SSF55729">
    <property type="entry name" value="Acyl-CoA N-acyltransferases (Nat)"/>
    <property type="match status" value="1"/>
</dbReference>
<protein>
    <submittedName>
        <fullName evidence="4">GNAT family N-acetyltransferase</fullName>
    </submittedName>
</protein>
<keyword evidence="5" id="KW-1185">Reference proteome</keyword>
<evidence type="ECO:0000313" key="5">
    <source>
        <dbReference type="Proteomes" id="UP000291981"/>
    </source>
</evidence>
<dbReference type="OrthoDB" id="9789605at2"/>
<dbReference type="EMBL" id="SGIU01000001">
    <property type="protein sequence ID" value="TAI49696.1"/>
    <property type="molecule type" value="Genomic_DNA"/>
</dbReference>
<reference evidence="4 5" key="1">
    <citation type="submission" date="2019-02" db="EMBL/GenBank/DDBJ databases">
        <title>Draft genome sequence of Muricauda sp. 176CP4-71.</title>
        <authorList>
            <person name="Park J.-S."/>
        </authorList>
    </citation>
    <scope>NUCLEOTIDE SEQUENCE [LARGE SCALE GENOMIC DNA]</scope>
    <source>
        <strain evidence="4 5">176CP4-71</strain>
    </source>
</reference>
<evidence type="ECO:0000256" key="2">
    <source>
        <dbReference type="ARBA" id="ARBA00023315"/>
    </source>
</evidence>
<dbReference type="RefSeq" id="WP_130612078.1">
    <property type="nucleotide sequence ID" value="NZ_SGIU01000001.1"/>
</dbReference>
<dbReference type="InterPro" id="IPR000182">
    <property type="entry name" value="GNAT_dom"/>
</dbReference>
<evidence type="ECO:0000259" key="3">
    <source>
        <dbReference type="PROSITE" id="PS51186"/>
    </source>
</evidence>
<keyword evidence="2" id="KW-0012">Acyltransferase</keyword>
<evidence type="ECO:0000256" key="1">
    <source>
        <dbReference type="ARBA" id="ARBA00022679"/>
    </source>
</evidence>
<dbReference type="Proteomes" id="UP000291981">
    <property type="component" value="Unassembled WGS sequence"/>
</dbReference>
<dbReference type="PANTHER" id="PTHR43800:SF1">
    <property type="entry name" value="PEPTIDYL-LYSINE N-ACETYLTRANSFERASE YJAB"/>
    <property type="match status" value="1"/>
</dbReference>
<dbReference type="Gene3D" id="3.40.630.30">
    <property type="match status" value="1"/>
</dbReference>
<dbReference type="GO" id="GO:0016747">
    <property type="term" value="F:acyltransferase activity, transferring groups other than amino-acyl groups"/>
    <property type="evidence" value="ECO:0007669"/>
    <property type="project" value="InterPro"/>
</dbReference>
<gene>
    <name evidence="4" type="ORF">EW142_07840</name>
</gene>
<proteinExistence type="predicted"/>
<organism evidence="4 5">
    <name type="scientific">Flagellimonas allohymeniacidonis</name>
    <dbReference type="NCBI Taxonomy" id="2517819"/>
    <lineage>
        <taxon>Bacteria</taxon>
        <taxon>Pseudomonadati</taxon>
        <taxon>Bacteroidota</taxon>
        <taxon>Flavobacteriia</taxon>
        <taxon>Flavobacteriales</taxon>
        <taxon>Flavobacteriaceae</taxon>
        <taxon>Flagellimonas</taxon>
    </lineage>
</organism>
<dbReference type="PROSITE" id="PS51186">
    <property type="entry name" value="GNAT"/>
    <property type="match status" value="1"/>
</dbReference>
<dbReference type="InterPro" id="IPR016181">
    <property type="entry name" value="Acyl_CoA_acyltransferase"/>
</dbReference>
<feature type="domain" description="N-acetyltransferase" evidence="3">
    <location>
        <begin position="18"/>
        <end position="147"/>
    </location>
</feature>
<dbReference type="Pfam" id="PF13673">
    <property type="entry name" value="Acetyltransf_10"/>
    <property type="match status" value="1"/>
</dbReference>
<sequence length="147" mass="17143">MSTLDFEIVKYSDSFHNQLLEVWEQSVLASHHFLDPKDFESIKKLVNTIDFNSFDVYCSVHNLALTGFIGVLDKKVEMLFISPRYFGKGIGKKLMDFAVRELKADKVDVNEQNSKAVEFYQKLGFKTFERTDKDDQGNDYPLLRMKR</sequence>
<dbReference type="PANTHER" id="PTHR43800">
    <property type="entry name" value="PEPTIDYL-LYSINE N-ACETYLTRANSFERASE YJAB"/>
    <property type="match status" value="1"/>
</dbReference>
<dbReference type="AlphaFoldDB" id="A0A4Q8QN11"/>
<dbReference type="CDD" id="cd04301">
    <property type="entry name" value="NAT_SF"/>
    <property type="match status" value="1"/>
</dbReference>
<name>A0A4Q8QN11_9FLAO</name>
<evidence type="ECO:0000313" key="4">
    <source>
        <dbReference type="EMBL" id="TAI49696.1"/>
    </source>
</evidence>
<accession>A0A4Q8QN11</accession>